<evidence type="ECO:0000256" key="2">
    <source>
        <dbReference type="ARBA" id="ARBA00022741"/>
    </source>
</evidence>
<gene>
    <name evidence="6" type="ORF">FPZ24_00195</name>
</gene>
<dbReference type="CDD" id="cd03221">
    <property type="entry name" value="ABCF_EF-3"/>
    <property type="match status" value="2"/>
</dbReference>
<dbReference type="KEGG" id="spai:FPZ24_00195"/>
<dbReference type="EMBL" id="CP042306">
    <property type="protein sequence ID" value="QDZ06083.1"/>
    <property type="molecule type" value="Genomic_DNA"/>
</dbReference>
<dbReference type="InterPro" id="IPR017871">
    <property type="entry name" value="ABC_transporter-like_CS"/>
</dbReference>
<dbReference type="GO" id="GO:0005524">
    <property type="term" value="F:ATP binding"/>
    <property type="evidence" value="ECO:0007669"/>
    <property type="project" value="UniProtKB-KW"/>
</dbReference>
<reference evidence="6 7" key="1">
    <citation type="submission" date="2019-07" db="EMBL/GenBank/DDBJ databases">
        <title>Full genome sequence of Sphingomonas sp. 4R-6-7(HKS19).</title>
        <authorList>
            <person name="Im W.-T."/>
        </authorList>
    </citation>
    <scope>NUCLEOTIDE SEQUENCE [LARGE SCALE GENOMIC DNA]</scope>
    <source>
        <strain evidence="6 7">HKS19</strain>
    </source>
</reference>
<dbReference type="InterPro" id="IPR003439">
    <property type="entry name" value="ABC_transporter-like_ATP-bd"/>
</dbReference>
<dbReference type="InterPro" id="IPR027417">
    <property type="entry name" value="P-loop_NTPase"/>
</dbReference>
<dbReference type="PANTHER" id="PTHR19211">
    <property type="entry name" value="ATP-BINDING TRANSPORT PROTEIN-RELATED"/>
    <property type="match status" value="1"/>
</dbReference>
<feature type="domain" description="ABC transporter" evidence="5">
    <location>
        <begin position="9"/>
        <end position="239"/>
    </location>
</feature>
<organism evidence="6 7">
    <name type="scientific">Sphingomonas panacisoli</name>
    <dbReference type="NCBI Taxonomy" id="1813879"/>
    <lineage>
        <taxon>Bacteria</taxon>
        <taxon>Pseudomonadati</taxon>
        <taxon>Pseudomonadota</taxon>
        <taxon>Alphaproteobacteria</taxon>
        <taxon>Sphingomonadales</taxon>
        <taxon>Sphingomonadaceae</taxon>
        <taxon>Sphingomonas</taxon>
    </lineage>
</organism>
<dbReference type="PANTHER" id="PTHR19211:SF6">
    <property type="entry name" value="BLL7188 PROTEIN"/>
    <property type="match status" value="1"/>
</dbReference>
<evidence type="ECO:0000313" key="6">
    <source>
        <dbReference type="EMBL" id="QDZ06083.1"/>
    </source>
</evidence>
<keyword evidence="7" id="KW-1185">Reference proteome</keyword>
<dbReference type="Proteomes" id="UP000315673">
    <property type="component" value="Chromosome"/>
</dbReference>
<evidence type="ECO:0000256" key="1">
    <source>
        <dbReference type="ARBA" id="ARBA00022737"/>
    </source>
</evidence>
<keyword evidence="3 6" id="KW-0067">ATP-binding</keyword>
<feature type="compositionally biased region" description="Basic and acidic residues" evidence="4">
    <location>
        <begin position="248"/>
        <end position="269"/>
    </location>
</feature>
<dbReference type="PROSITE" id="PS00211">
    <property type="entry name" value="ABC_TRANSPORTER_1"/>
    <property type="match status" value="1"/>
</dbReference>
<evidence type="ECO:0000259" key="5">
    <source>
        <dbReference type="PROSITE" id="PS50893"/>
    </source>
</evidence>
<name>A0A5B8LDF3_9SPHN</name>
<dbReference type="OrthoDB" id="9808609at2"/>
<keyword evidence="1" id="KW-0677">Repeat</keyword>
<dbReference type="SUPFAM" id="SSF52540">
    <property type="entry name" value="P-loop containing nucleoside triphosphate hydrolases"/>
    <property type="match status" value="2"/>
</dbReference>
<proteinExistence type="predicted"/>
<dbReference type="SMART" id="SM00382">
    <property type="entry name" value="AAA"/>
    <property type="match status" value="2"/>
</dbReference>
<accession>A0A5B8LDF3</accession>
<evidence type="ECO:0000256" key="4">
    <source>
        <dbReference type="SAM" id="MobiDB-lite"/>
    </source>
</evidence>
<dbReference type="Pfam" id="PF00005">
    <property type="entry name" value="ABC_tran"/>
    <property type="match status" value="2"/>
</dbReference>
<sequence length="536" mass="56931">MSSPNTAFVTLDSLSLSTPDGRPLFHDLTLSFGRQRSALVGRNGCGKSTLLRAMVGDVTPAAGSITCAGKIALLQQDWPDPTISLAQALDVAEPLARLQRIEAGNGDEADFAAADWTLDERIAAALDAVGLVGIDLERPLATLSGGQRTRIAVARETIAAPDLLLLDEPTNNLDADGRTAIADLIARWNGGVVVASHDRALLESMERIVELAPVGCRLVTGGWSDFVAIRDAERAAATADLDRAETGLRQAERAAQTQREKQARRDKTGRAFGASGSAPRILLGAMKRRAEATAGRISHLADRQIGDAESAHDNARSRIELVTPLAIDLPPSGLSSSRELLRIEQAVMERAGRRIGPIDLSIRGPERVALTGANGTGKTSILALAVGEIEPVAGSVWRSDRMALLDQHVGLLDRDTTILANLRALNPDLSENDAYAALARFAFRNVAAERIVGTLSGGERLRAGLACVLSVARPPQLLLLDEPTNHLDLDSIEVLETALRGYDGALLVVSHDAAFLQAIGVEREVILPFPSLEGRG</sequence>
<dbReference type="Gene3D" id="3.40.50.300">
    <property type="entry name" value="P-loop containing nucleotide triphosphate hydrolases"/>
    <property type="match status" value="2"/>
</dbReference>
<dbReference type="InterPro" id="IPR003593">
    <property type="entry name" value="AAA+_ATPase"/>
</dbReference>
<protein>
    <submittedName>
        <fullName evidence="6">ABC-F family ATP-binding cassette domain-containing protein</fullName>
    </submittedName>
</protein>
<dbReference type="InterPro" id="IPR050611">
    <property type="entry name" value="ABCF"/>
</dbReference>
<evidence type="ECO:0000313" key="7">
    <source>
        <dbReference type="Proteomes" id="UP000315673"/>
    </source>
</evidence>
<keyword evidence="2" id="KW-0547">Nucleotide-binding</keyword>
<dbReference type="GO" id="GO:0016887">
    <property type="term" value="F:ATP hydrolysis activity"/>
    <property type="evidence" value="ECO:0007669"/>
    <property type="project" value="InterPro"/>
</dbReference>
<feature type="region of interest" description="Disordered" evidence="4">
    <location>
        <begin position="248"/>
        <end position="271"/>
    </location>
</feature>
<dbReference type="PROSITE" id="PS50893">
    <property type="entry name" value="ABC_TRANSPORTER_2"/>
    <property type="match status" value="1"/>
</dbReference>
<dbReference type="AlphaFoldDB" id="A0A5B8LDF3"/>
<evidence type="ECO:0000256" key="3">
    <source>
        <dbReference type="ARBA" id="ARBA00022840"/>
    </source>
</evidence>